<gene>
    <name evidence="2" type="ORF">KUH32_15175</name>
</gene>
<evidence type="ECO:0000313" key="2">
    <source>
        <dbReference type="EMBL" id="MBV2361106.1"/>
    </source>
</evidence>
<keyword evidence="3" id="KW-1185">Reference proteome</keyword>
<feature type="domain" description="N-acetyltransferase" evidence="1">
    <location>
        <begin position="12"/>
        <end position="167"/>
    </location>
</feature>
<dbReference type="InterPro" id="IPR000182">
    <property type="entry name" value="GNAT_dom"/>
</dbReference>
<organism evidence="2 3">
    <name type="scientific">Thalassococcus arenae</name>
    <dbReference type="NCBI Taxonomy" id="2851652"/>
    <lineage>
        <taxon>Bacteria</taxon>
        <taxon>Pseudomonadati</taxon>
        <taxon>Pseudomonadota</taxon>
        <taxon>Alphaproteobacteria</taxon>
        <taxon>Rhodobacterales</taxon>
        <taxon>Roseobacteraceae</taxon>
        <taxon>Thalassococcus</taxon>
    </lineage>
</organism>
<dbReference type="EMBL" id="JAHRWL010000002">
    <property type="protein sequence ID" value="MBV2361106.1"/>
    <property type="molecule type" value="Genomic_DNA"/>
</dbReference>
<dbReference type="Proteomes" id="UP001166293">
    <property type="component" value="Unassembled WGS sequence"/>
</dbReference>
<accession>A0ABS6NAR3</accession>
<proteinExistence type="predicted"/>
<sequence>MNRQPVLIGSALRLDPLTETDREGLFAAASDPLIWEQHPAKTRHQRAAYDPYFDGLLRSGGTLAVREIATDRIVGTSTYYSPQDEPGGIAIGFTFLTRDHWGGASNREMKALMLGHAFAEHDAVWFHIGPDNIRSQRATAKLGAEHVATGPVEIFGVTAPYQSWKLQREIWGK</sequence>
<dbReference type="Pfam" id="PF13302">
    <property type="entry name" value="Acetyltransf_3"/>
    <property type="match status" value="1"/>
</dbReference>
<evidence type="ECO:0000259" key="1">
    <source>
        <dbReference type="PROSITE" id="PS51186"/>
    </source>
</evidence>
<dbReference type="PANTHER" id="PTHR43610:SF1">
    <property type="entry name" value="N-ACETYLTRANSFERASE DOMAIN-CONTAINING PROTEIN"/>
    <property type="match status" value="1"/>
</dbReference>
<dbReference type="PROSITE" id="PS51186">
    <property type="entry name" value="GNAT"/>
    <property type="match status" value="1"/>
</dbReference>
<reference evidence="2" key="1">
    <citation type="submission" date="2021-06" db="EMBL/GenBank/DDBJ databases">
        <title>Thalassococcus sp. CAU 1522 isolated from sea sand, Republic of Korea.</title>
        <authorList>
            <person name="Kim W."/>
        </authorList>
    </citation>
    <scope>NUCLEOTIDE SEQUENCE</scope>
    <source>
        <strain evidence="2">CAU 1522</strain>
    </source>
</reference>
<name>A0ABS6NAR3_9RHOB</name>
<dbReference type="RefSeq" id="WP_217779444.1">
    <property type="nucleotide sequence ID" value="NZ_JAHRWL010000002.1"/>
</dbReference>
<comment type="caution">
    <text evidence="2">The sequence shown here is derived from an EMBL/GenBank/DDBJ whole genome shotgun (WGS) entry which is preliminary data.</text>
</comment>
<dbReference type="PANTHER" id="PTHR43610">
    <property type="entry name" value="BLL6696 PROTEIN"/>
    <property type="match status" value="1"/>
</dbReference>
<protein>
    <submittedName>
        <fullName evidence="2">GNAT family N-acetyltransferase</fullName>
    </submittedName>
</protein>
<evidence type="ECO:0000313" key="3">
    <source>
        <dbReference type="Proteomes" id="UP001166293"/>
    </source>
</evidence>